<reference evidence="2" key="1">
    <citation type="submission" date="2020-06" db="EMBL/GenBank/DDBJ databases">
        <authorList>
            <person name="Li T."/>
            <person name="Hu X."/>
            <person name="Zhang T."/>
            <person name="Song X."/>
            <person name="Zhang H."/>
            <person name="Dai N."/>
            <person name="Sheng W."/>
            <person name="Hou X."/>
            <person name="Wei L."/>
        </authorList>
    </citation>
    <scope>NUCLEOTIDE SEQUENCE</scope>
    <source>
        <strain evidence="2">KEN1</strain>
        <tissue evidence="2">Leaf</tissue>
    </source>
</reference>
<accession>A0AAW2TMF0</accession>
<sequence length="175" mass="19054">MGIVLQAGQRGSIRRGLGPDTCPWGPEWPYCGSGKADERCRVSTIHGAVASAPDRLEAHLSAVLSISVILLHKRVMNPIVRLTVLCTRLTLLLRTVISREGRHQGSNDVAMNAWLPQPSLSCGNFYDTSSFSNFEDVPPKPKTPTDNVLPPDRPAEASLGSKKRGSCPRLDSRNK</sequence>
<organism evidence="2">
    <name type="scientific">Sesamum latifolium</name>
    <dbReference type="NCBI Taxonomy" id="2727402"/>
    <lineage>
        <taxon>Eukaryota</taxon>
        <taxon>Viridiplantae</taxon>
        <taxon>Streptophyta</taxon>
        <taxon>Embryophyta</taxon>
        <taxon>Tracheophyta</taxon>
        <taxon>Spermatophyta</taxon>
        <taxon>Magnoliopsida</taxon>
        <taxon>eudicotyledons</taxon>
        <taxon>Gunneridae</taxon>
        <taxon>Pentapetalae</taxon>
        <taxon>asterids</taxon>
        <taxon>lamiids</taxon>
        <taxon>Lamiales</taxon>
        <taxon>Pedaliaceae</taxon>
        <taxon>Sesamum</taxon>
    </lineage>
</organism>
<comment type="caution">
    <text evidence="2">The sequence shown here is derived from an EMBL/GenBank/DDBJ whole genome shotgun (WGS) entry which is preliminary data.</text>
</comment>
<proteinExistence type="predicted"/>
<dbReference type="PANTHER" id="PTHR33047">
    <property type="entry name" value="PROTEIN TAR1"/>
    <property type="match status" value="1"/>
</dbReference>
<protein>
    <submittedName>
        <fullName evidence="2">Uncharacterized protein</fullName>
    </submittedName>
</protein>
<reference evidence="2" key="2">
    <citation type="journal article" date="2024" name="Plant">
        <title>Genomic evolution and insights into agronomic trait innovations of Sesamum species.</title>
        <authorList>
            <person name="Miao H."/>
            <person name="Wang L."/>
            <person name="Qu L."/>
            <person name="Liu H."/>
            <person name="Sun Y."/>
            <person name="Le M."/>
            <person name="Wang Q."/>
            <person name="Wei S."/>
            <person name="Zheng Y."/>
            <person name="Lin W."/>
            <person name="Duan Y."/>
            <person name="Cao H."/>
            <person name="Xiong S."/>
            <person name="Wang X."/>
            <person name="Wei L."/>
            <person name="Li C."/>
            <person name="Ma Q."/>
            <person name="Ju M."/>
            <person name="Zhao R."/>
            <person name="Li G."/>
            <person name="Mu C."/>
            <person name="Tian Q."/>
            <person name="Mei H."/>
            <person name="Zhang T."/>
            <person name="Gao T."/>
            <person name="Zhang H."/>
        </authorList>
    </citation>
    <scope>NUCLEOTIDE SEQUENCE</scope>
    <source>
        <strain evidence="2">KEN1</strain>
    </source>
</reference>
<dbReference type="EMBL" id="JACGWN010000014">
    <property type="protein sequence ID" value="KAL0406025.1"/>
    <property type="molecule type" value="Genomic_DNA"/>
</dbReference>
<feature type="region of interest" description="Disordered" evidence="1">
    <location>
        <begin position="133"/>
        <end position="175"/>
    </location>
</feature>
<evidence type="ECO:0000313" key="2">
    <source>
        <dbReference type="EMBL" id="KAL0406025.1"/>
    </source>
</evidence>
<dbReference type="InterPro" id="IPR052997">
    <property type="entry name" value="RRT15-like"/>
</dbReference>
<dbReference type="AlphaFoldDB" id="A0AAW2TMF0"/>
<name>A0AAW2TMF0_9LAMI</name>
<gene>
    <name evidence="2" type="ORF">Slati_3916400</name>
</gene>
<dbReference type="PANTHER" id="PTHR33047:SF41">
    <property type="entry name" value="REGULATOR OF RDNA TRANSCRIPTION PROTEIN 15"/>
    <property type="match status" value="1"/>
</dbReference>
<evidence type="ECO:0000256" key="1">
    <source>
        <dbReference type="SAM" id="MobiDB-lite"/>
    </source>
</evidence>